<protein>
    <submittedName>
        <fullName evidence="10">Sperm-specific protein PHI-2B/PHI-3-like</fullName>
    </submittedName>
</protein>
<evidence type="ECO:0000259" key="8">
    <source>
        <dbReference type="PROSITE" id="PS51504"/>
    </source>
</evidence>
<dbReference type="PANTHER" id="PTHR11467">
    <property type="entry name" value="HISTONE H1"/>
    <property type="match status" value="1"/>
</dbReference>
<keyword evidence="5" id="KW-0238">DNA-binding</keyword>
<evidence type="ECO:0000256" key="4">
    <source>
        <dbReference type="ARBA" id="ARBA00022454"/>
    </source>
</evidence>
<feature type="domain" description="H15" evidence="8">
    <location>
        <begin position="75"/>
        <end position="154"/>
    </location>
</feature>
<dbReference type="PANTHER" id="PTHR11467:SF20">
    <property type="entry name" value="H15 DOMAIN-CONTAINING PROTEIN-RELATED"/>
    <property type="match status" value="1"/>
</dbReference>
<evidence type="ECO:0000256" key="7">
    <source>
        <dbReference type="SAM" id="MobiDB-lite"/>
    </source>
</evidence>
<organism evidence="9 10">
    <name type="scientific">Limulus polyphemus</name>
    <name type="common">Atlantic horseshoe crab</name>
    <dbReference type="NCBI Taxonomy" id="6850"/>
    <lineage>
        <taxon>Eukaryota</taxon>
        <taxon>Metazoa</taxon>
        <taxon>Ecdysozoa</taxon>
        <taxon>Arthropoda</taxon>
        <taxon>Chelicerata</taxon>
        <taxon>Merostomata</taxon>
        <taxon>Xiphosura</taxon>
        <taxon>Limulidae</taxon>
        <taxon>Limulus</taxon>
    </lineage>
</organism>
<proteinExistence type="predicted"/>
<dbReference type="InterPro" id="IPR005818">
    <property type="entry name" value="Histone_H1/H5_H15"/>
</dbReference>
<reference evidence="10" key="1">
    <citation type="submission" date="2025-08" db="UniProtKB">
        <authorList>
            <consortium name="RefSeq"/>
        </authorList>
    </citation>
    <scope>IDENTIFICATION</scope>
    <source>
        <tissue evidence="10">Muscle</tissue>
    </source>
</reference>
<dbReference type="Pfam" id="PF00538">
    <property type="entry name" value="Linker_histone"/>
    <property type="match status" value="1"/>
</dbReference>
<dbReference type="GeneID" id="106475052"/>
<feature type="compositionally biased region" description="Basic residues" evidence="7">
    <location>
        <begin position="261"/>
        <end position="270"/>
    </location>
</feature>
<comment type="subcellular location">
    <subcellularLocation>
        <location evidence="3">Chromosome</location>
    </subcellularLocation>
    <subcellularLocation>
        <location evidence="2">Nucleus</location>
    </subcellularLocation>
</comment>
<dbReference type="Proteomes" id="UP000694941">
    <property type="component" value="Unplaced"/>
</dbReference>
<dbReference type="Gene3D" id="1.10.10.10">
    <property type="entry name" value="Winged helix-like DNA-binding domain superfamily/Winged helix DNA-binding domain"/>
    <property type="match status" value="1"/>
</dbReference>
<feature type="compositionally biased region" description="Basic residues" evidence="7">
    <location>
        <begin position="1"/>
        <end position="13"/>
    </location>
</feature>
<name>A0ABM1RUC5_LIMPO</name>
<keyword evidence="9" id="KW-1185">Reference proteome</keyword>
<dbReference type="RefSeq" id="XP_022234980.1">
    <property type="nucleotide sequence ID" value="XM_022379272.1"/>
</dbReference>
<feature type="region of interest" description="Disordered" evidence="7">
    <location>
        <begin position="163"/>
        <end position="311"/>
    </location>
</feature>
<feature type="compositionally biased region" description="Basic and acidic residues" evidence="7">
    <location>
        <begin position="163"/>
        <end position="178"/>
    </location>
</feature>
<evidence type="ECO:0000256" key="6">
    <source>
        <dbReference type="ARBA" id="ARBA00023242"/>
    </source>
</evidence>
<feature type="compositionally biased region" description="Basic and acidic residues" evidence="7">
    <location>
        <begin position="272"/>
        <end position="290"/>
    </location>
</feature>
<dbReference type="InterPro" id="IPR036390">
    <property type="entry name" value="WH_DNA-bd_sf"/>
</dbReference>
<feature type="compositionally biased region" description="Basic and acidic residues" evidence="7">
    <location>
        <begin position="186"/>
        <end position="197"/>
    </location>
</feature>
<dbReference type="CDD" id="cd00073">
    <property type="entry name" value="H15"/>
    <property type="match status" value="1"/>
</dbReference>
<dbReference type="PROSITE" id="PS51504">
    <property type="entry name" value="H15"/>
    <property type="match status" value="1"/>
</dbReference>
<feature type="region of interest" description="Disordered" evidence="7">
    <location>
        <begin position="1"/>
        <end position="61"/>
    </location>
</feature>
<feature type="compositionally biased region" description="Basic and acidic residues" evidence="7">
    <location>
        <begin position="206"/>
        <end position="216"/>
    </location>
</feature>
<evidence type="ECO:0000256" key="3">
    <source>
        <dbReference type="ARBA" id="ARBA00004286"/>
    </source>
</evidence>
<evidence type="ECO:0000256" key="1">
    <source>
        <dbReference type="ARBA" id="ARBA00002809"/>
    </source>
</evidence>
<gene>
    <name evidence="10" type="primary">LOC106475052</name>
</gene>
<evidence type="ECO:0000256" key="2">
    <source>
        <dbReference type="ARBA" id="ARBA00004123"/>
    </source>
</evidence>
<comment type="function">
    <text evidence="1">Histones H1 are necessary for the condensation of nucleosome chains into higher-order structures.</text>
</comment>
<dbReference type="SMART" id="SM00526">
    <property type="entry name" value="H15"/>
    <property type="match status" value="1"/>
</dbReference>
<feature type="compositionally biased region" description="Basic and acidic residues" evidence="7">
    <location>
        <begin position="226"/>
        <end position="256"/>
    </location>
</feature>
<evidence type="ECO:0000313" key="10">
    <source>
        <dbReference type="RefSeq" id="XP_022234980.1"/>
    </source>
</evidence>
<dbReference type="SUPFAM" id="SSF46785">
    <property type="entry name" value="Winged helix' DNA-binding domain"/>
    <property type="match status" value="1"/>
</dbReference>
<accession>A0ABM1RUC5</accession>
<evidence type="ECO:0000313" key="9">
    <source>
        <dbReference type="Proteomes" id="UP000694941"/>
    </source>
</evidence>
<keyword evidence="6" id="KW-0539">Nucleus</keyword>
<evidence type="ECO:0000256" key="5">
    <source>
        <dbReference type="ARBA" id="ARBA00023125"/>
    </source>
</evidence>
<keyword evidence="4" id="KW-0158">Chromosome</keyword>
<dbReference type="InterPro" id="IPR036388">
    <property type="entry name" value="WH-like_DNA-bd_sf"/>
</dbReference>
<feature type="compositionally biased region" description="Polar residues" evidence="7">
    <location>
        <begin position="20"/>
        <end position="35"/>
    </location>
</feature>
<sequence length="311" mass="34213">MVVKGSKKGKSTKGKIPESPEQSSTKVGDPDNQNDIVRDSPLLSENEMKPPTSSSTPWDKDKKILGPAALRAKTSHPSALVMVCDAINSLGDKKGVSVQAIKTWMLGQYPEIGQSKVKFMVKKALDKGMKEGVLVRPKKSADMVGATGRFLVDNTKYKKINKIKPDATKKTKTTDAKKTKGVKMGKSVDEALPEEKPKPKKTNSTKNKEKTLEPKSKKAKTAKPKTKQEMKISSDTEVNIKKKLFDDVGSKSDTEATPRPTKIKAKRGGKLQRTDTLQKLEEINGKDEGKSRKKKEPKKTATEKGARKKKD</sequence>